<dbReference type="EnsemblProtists" id="EKX32058">
    <property type="protein sequence ID" value="EKX32058"/>
    <property type="gene ID" value="GUITHDRAFT_156425"/>
</dbReference>
<organism evidence="1">
    <name type="scientific">Guillardia theta (strain CCMP2712)</name>
    <name type="common">Cryptophyte</name>
    <dbReference type="NCBI Taxonomy" id="905079"/>
    <lineage>
        <taxon>Eukaryota</taxon>
        <taxon>Cryptophyceae</taxon>
        <taxon>Pyrenomonadales</taxon>
        <taxon>Geminigeraceae</taxon>
        <taxon>Guillardia</taxon>
    </lineage>
</organism>
<dbReference type="KEGG" id="gtt:GUITHDRAFT_156425"/>
<accession>L1I723</accession>
<evidence type="ECO:0000313" key="3">
    <source>
        <dbReference type="Proteomes" id="UP000011087"/>
    </source>
</evidence>
<dbReference type="Proteomes" id="UP000011087">
    <property type="component" value="Unassembled WGS sequence"/>
</dbReference>
<gene>
    <name evidence="1" type="ORF">GUITHDRAFT_156425</name>
</gene>
<reference evidence="2" key="3">
    <citation type="submission" date="2015-06" db="UniProtKB">
        <authorList>
            <consortium name="EnsemblProtists"/>
        </authorList>
    </citation>
    <scope>IDENTIFICATION</scope>
</reference>
<protein>
    <submittedName>
        <fullName evidence="1 2">Uncharacterized protein</fullName>
    </submittedName>
</protein>
<reference evidence="1 3" key="1">
    <citation type="journal article" date="2012" name="Nature">
        <title>Algal genomes reveal evolutionary mosaicism and the fate of nucleomorphs.</title>
        <authorList>
            <consortium name="DOE Joint Genome Institute"/>
            <person name="Curtis B.A."/>
            <person name="Tanifuji G."/>
            <person name="Burki F."/>
            <person name="Gruber A."/>
            <person name="Irimia M."/>
            <person name="Maruyama S."/>
            <person name="Arias M.C."/>
            <person name="Ball S.G."/>
            <person name="Gile G.H."/>
            <person name="Hirakawa Y."/>
            <person name="Hopkins J.F."/>
            <person name="Kuo A."/>
            <person name="Rensing S.A."/>
            <person name="Schmutz J."/>
            <person name="Symeonidi A."/>
            <person name="Elias M."/>
            <person name="Eveleigh R.J."/>
            <person name="Herman E.K."/>
            <person name="Klute M.J."/>
            <person name="Nakayama T."/>
            <person name="Obornik M."/>
            <person name="Reyes-Prieto A."/>
            <person name="Armbrust E.V."/>
            <person name="Aves S.J."/>
            <person name="Beiko R.G."/>
            <person name="Coutinho P."/>
            <person name="Dacks J.B."/>
            <person name="Durnford D.G."/>
            <person name="Fast N.M."/>
            <person name="Green B.R."/>
            <person name="Grisdale C.J."/>
            <person name="Hempel F."/>
            <person name="Henrissat B."/>
            <person name="Hoppner M.P."/>
            <person name="Ishida K."/>
            <person name="Kim E."/>
            <person name="Koreny L."/>
            <person name="Kroth P.G."/>
            <person name="Liu Y."/>
            <person name="Malik S.B."/>
            <person name="Maier U.G."/>
            <person name="McRose D."/>
            <person name="Mock T."/>
            <person name="Neilson J.A."/>
            <person name="Onodera N.T."/>
            <person name="Poole A.M."/>
            <person name="Pritham E.J."/>
            <person name="Richards T.A."/>
            <person name="Rocap G."/>
            <person name="Roy S.W."/>
            <person name="Sarai C."/>
            <person name="Schaack S."/>
            <person name="Shirato S."/>
            <person name="Slamovits C.H."/>
            <person name="Spencer D.F."/>
            <person name="Suzuki S."/>
            <person name="Worden A.Z."/>
            <person name="Zauner S."/>
            <person name="Barry K."/>
            <person name="Bell C."/>
            <person name="Bharti A.K."/>
            <person name="Crow J.A."/>
            <person name="Grimwood J."/>
            <person name="Kramer R."/>
            <person name="Lindquist E."/>
            <person name="Lucas S."/>
            <person name="Salamov A."/>
            <person name="McFadden G.I."/>
            <person name="Lane C.E."/>
            <person name="Keeling P.J."/>
            <person name="Gray M.W."/>
            <person name="Grigoriev I.V."/>
            <person name="Archibald J.M."/>
        </authorList>
    </citation>
    <scope>NUCLEOTIDE SEQUENCE</scope>
    <source>
        <strain evidence="1 3">CCMP2712</strain>
    </source>
</reference>
<dbReference type="AlphaFoldDB" id="L1I723"/>
<dbReference type="HOGENOM" id="CLU_2188995_0_0_1"/>
<dbReference type="GeneID" id="17288797"/>
<reference evidence="3" key="2">
    <citation type="submission" date="2012-11" db="EMBL/GenBank/DDBJ databases">
        <authorList>
            <person name="Kuo A."/>
            <person name="Curtis B.A."/>
            <person name="Tanifuji G."/>
            <person name="Burki F."/>
            <person name="Gruber A."/>
            <person name="Irimia M."/>
            <person name="Maruyama S."/>
            <person name="Arias M.C."/>
            <person name="Ball S.G."/>
            <person name="Gile G.H."/>
            <person name="Hirakawa Y."/>
            <person name="Hopkins J.F."/>
            <person name="Rensing S.A."/>
            <person name="Schmutz J."/>
            <person name="Symeonidi A."/>
            <person name="Elias M."/>
            <person name="Eveleigh R.J."/>
            <person name="Herman E.K."/>
            <person name="Klute M.J."/>
            <person name="Nakayama T."/>
            <person name="Obornik M."/>
            <person name="Reyes-Prieto A."/>
            <person name="Armbrust E.V."/>
            <person name="Aves S.J."/>
            <person name="Beiko R.G."/>
            <person name="Coutinho P."/>
            <person name="Dacks J.B."/>
            <person name="Durnford D.G."/>
            <person name="Fast N.M."/>
            <person name="Green B.R."/>
            <person name="Grisdale C."/>
            <person name="Hempe F."/>
            <person name="Henrissat B."/>
            <person name="Hoppner M.P."/>
            <person name="Ishida K.-I."/>
            <person name="Kim E."/>
            <person name="Koreny L."/>
            <person name="Kroth P.G."/>
            <person name="Liu Y."/>
            <person name="Malik S.-B."/>
            <person name="Maier U.G."/>
            <person name="McRose D."/>
            <person name="Mock T."/>
            <person name="Neilson J.A."/>
            <person name="Onodera N.T."/>
            <person name="Poole A.M."/>
            <person name="Pritham E.J."/>
            <person name="Richards T.A."/>
            <person name="Rocap G."/>
            <person name="Roy S.W."/>
            <person name="Sarai C."/>
            <person name="Schaack S."/>
            <person name="Shirato S."/>
            <person name="Slamovits C.H."/>
            <person name="Spencer D.F."/>
            <person name="Suzuki S."/>
            <person name="Worden A.Z."/>
            <person name="Zauner S."/>
            <person name="Barry K."/>
            <person name="Bell C."/>
            <person name="Bharti A.K."/>
            <person name="Crow J.A."/>
            <person name="Grimwood J."/>
            <person name="Kramer R."/>
            <person name="Lindquist E."/>
            <person name="Lucas S."/>
            <person name="Salamov A."/>
            <person name="McFadden G.I."/>
            <person name="Lane C.E."/>
            <person name="Keeling P.J."/>
            <person name="Gray M.W."/>
            <person name="Grigoriev I.V."/>
            <person name="Archibald J.M."/>
        </authorList>
    </citation>
    <scope>NUCLEOTIDE SEQUENCE</scope>
    <source>
        <strain evidence="3">CCMP2712</strain>
    </source>
</reference>
<evidence type="ECO:0000313" key="2">
    <source>
        <dbReference type="EnsemblProtists" id="EKX32058"/>
    </source>
</evidence>
<dbReference type="EMBL" id="JH993214">
    <property type="protein sequence ID" value="EKX32058.1"/>
    <property type="molecule type" value="Genomic_DNA"/>
</dbReference>
<dbReference type="RefSeq" id="XP_005819038.1">
    <property type="nucleotide sequence ID" value="XM_005818981.1"/>
</dbReference>
<dbReference type="PaxDb" id="55529-EKX32058"/>
<keyword evidence="3" id="KW-1185">Reference proteome</keyword>
<sequence length="109" mass="12019">MAQDAYDQLGIDNISSDEDELEFTAGSWFASSNIAGSNGKHKHCSAEDDSCHKVLPSQGLWMCEEERKMIYGCPPREKQLKALIHSLYLLGDESSKKDLISATGEALIL</sequence>
<evidence type="ECO:0000313" key="1">
    <source>
        <dbReference type="EMBL" id="EKX32058.1"/>
    </source>
</evidence>
<proteinExistence type="predicted"/>
<name>L1I723_GUITC</name>